<dbReference type="Gene3D" id="3.90.1570.10">
    <property type="entry name" value="tt1808, chain A"/>
    <property type="match status" value="1"/>
</dbReference>
<dbReference type="InterPro" id="IPR008538">
    <property type="entry name" value="Uma2"/>
</dbReference>
<evidence type="ECO:0000313" key="4">
    <source>
        <dbReference type="EMBL" id="PAX51592.1"/>
    </source>
</evidence>
<proteinExistence type="predicted"/>
<dbReference type="RefSeq" id="WP_095724066.1">
    <property type="nucleotide sequence ID" value="NZ_NTFS01000367.1"/>
</dbReference>
<evidence type="ECO:0000256" key="2">
    <source>
        <dbReference type="SAM" id="MobiDB-lite"/>
    </source>
</evidence>
<evidence type="ECO:0000313" key="5">
    <source>
        <dbReference type="Proteomes" id="UP000218238"/>
    </source>
</evidence>
<feature type="coiled-coil region" evidence="1">
    <location>
        <begin position="186"/>
        <end position="227"/>
    </location>
</feature>
<dbReference type="Pfam" id="PF05685">
    <property type="entry name" value="Uma2"/>
    <property type="match status" value="1"/>
</dbReference>
<comment type="caution">
    <text evidence="4">The sequence shown here is derived from an EMBL/GenBank/DDBJ whole genome shotgun (WGS) entry which is preliminary data.</text>
</comment>
<keyword evidence="1" id="KW-0175">Coiled coil</keyword>
<keyword evidence="5" id="KW-1185">Reference proteome</keyword>
<sequence length="238" mass="27652">MVAPLETQNQPEVIYPESDGKPMADNTKQFELIVLIKKNLDLLFINNPNIFVAGDLLWYPIKGKPNIVTAPDVMVAFDRPKGDRGSYLQWKEDNIPPQIVFEILSPSNSKVEMDKKLLFYDRHGVEEYYLYDPEKNELSGWLRQEGYLETIDPILGWTSPKLGIKFDLLSTGLELYRPDDERFLSYTEIAQKAELAQQQAEQEKQEKEQALQQLEEERLLRDRMAEKLRTMGINTLEL</sequence>
<accession>A0A2A2TCY7</accession>
<dbReference type="PANTHER" id="PTHR33352:SF2">
    <property type="entry name" value="SLL0995 PROTEIN"/>
    <property type="match status" value="1"/>
</dbReference>
<dbReference type="EMBL" id="NTFS01000367">
    <property type="protein sequence ID" value="PAX51592.1"/>
    <property type="molecule type" value="Genomic_DNA"/>
</dbReference>
<dbReference type="SUPFAM" id="SSF52980">
    <property type="entry name" value="Restriction endonuclease-like"/>
    <property type="match status" value="1"/>
</dbReference>
<evidence type="ECO:0000256" key="1">
    <source>
        <dbReference type="SAM" id="Coils"/>
    </source>
</evidence>
<dbReference type="OrthoDB" id="483276at2"/>
<evidence type="ECO:0000259" key="3">
    <source>
        <dbReference type="Pfam" id="PF05685"/>
    </source>
</evidence>
<feature type="domain" description="Putative restriction endonuclease" evidence="3">
    <location>
        <begin position="46"/>
        <end position="150"/>
    </location>
</feature>
<feature type="region of interest" description="Disordered" evidence="2">
    <location>
        <begin position="1"/>
        <end position="20"/>
    </location>
</feature>
<organism evidence="4 5">
    <name type="scientific">Brunnivagina elsteri CCALA 953</name>
    <dbReference type="NCBI Taxonomy" id="987040"/>
    <lineage>
        <taxon>Bacteria</taxon>
        <taxon>Bacillati</taxon>
        <taxon>Cyanobacteriota</taxon>
        <taxon>Cyanophyceae</taxon>
        <taxon>Nostocales</taxon>
        <taxon>Calotrichaceae</taxon>
        <taxon>Brunnivagina</taxon>
    </lineage>
</organism>
<dbReference type="InterPro" id="IPR012296">
    <property type="entry name" value="Nuclease_put_TT1808"/>
</dbReference>
<name>A0A2A2TCY7_9CYAN</name>
<reference evidence="4 5" key="1">
    <citation type="submission" date="2017-08" db="EMBL/GenBank/DDBJ databases">
        <title>Draft genome sequence of filamentous cyanobacterium Calothrix elsteri CCALA 953.</title>
        <authorList>
            <person name="Gagunashvili A.N."/>
            <person name="Elster J."/>
            <person name="Andresson O.S."/>
        </authorList>
    </citation>
    <scope>NUCLEOTIDE SEQUENCE [LARGE SCALE GENOMIC DNA]</scope>
    <source>
        <strain evidence="4 5">CCALA 953</strain>
    </source>
</reference>
<feature type="compositionally biased region" description="Polar residues" evidence="2">
    <location>
        <begin position="1"/>
        <end position="11"/>
    </location>
</feature>
<dbReference type="AlphaFoldDB" id="A0A2A2TCY7"/>
<dbReference type="PANTHER" id="PTHR33352">
    <property type="entry name" value="SLR1095 PROTEIN"/>
    <property type="match status" value="1"/>
</dbReference>
<dbReference type="Proteomes" id="UP000218238">
    <property type="component" value="Unassembled WGS sequence"/>
</dbReference>
<protein>
    <recommendedName>
        <fullName evidence="3">Putative restriction endonuclease domain-containing protein</fullName>
    </recommendedName>
</protein>
<gene>
    <name evidence="4" type="ORF">CK510_23985</name>
</gene>
<dbReference type="InterPro" id="IPR011335">
    <property type="entry name" value="Restrct_endonuc-II-like"/>
</dbReference>
<dbReference type="CDD" id="cd06260">
    <property type="entry name" value="DUF820-like"/>
    <property type="match status" value="1"/>
</dbReference>